<keyword evidence="1" id="KW-0235">DNA replication</keyword>
<dbReference type="InterPro" id="IPR036869">
    <property type="entry name" value="J_dom_sf"/>
</dbReference>
<sequence>MASQDWMTKDFYAVLGVAKDADSATIKKAYRKLAKQYHPDRNPDDAVAAEKFKDIGEAYAVLSDESERKQYDAIRSMAGGGARFTSGAGGAGGAGFEDILSSMFGGGGNVRFSTNGGAGGTSAADYEDILRMFGGAAGGQSPFGGSSPFGGGRSRSPFGFGGSAPEPVRGPDVLTNATIELRDAVAGTTVELTADGRTMKVRIPAGVNDGGKIRLRGKGRAGANGGENGDLIVTIRVAKHPVYSIDGANLRMDLPVSLKEAALGATVEVPLLDGGTTKVKIKGGTQSGTTMRLKGKGVATGKRTGDLLVTVQVAVPRKLSKDAKAALEAFDESLGGTDPRAELMSEAGQ</sequence>
<dbReference type="PROSITE" id="PS00636">
    <property type="entry name" value="DNAJ_1"/>
    <property type="match status" value="1"/>
</dbReference>
<evidence type="ECO:0000256" key="1">
    <source>
        <dbReference type="ARBA" id="ARBA00022705"/>
    </source>
</evidence>
<evidence type="ECO:0000313" key="11">
    <source>
        <dbReference type="Proteomes" id="UP000065220"/>
    </source>
</evidence>
<dbReference type="EMBL" id="CP014228">
    <property type="protein sequence ID" value="AMD86833.1"/>
    <property type="molecule type" value="Genomic_DNA"/>
</dbReference>
<dbReference type="CDD" id="cd06257">
    <property type="entry name" value="DnaJ"/>
    <property type="match status" value="1"/>
</dbReference>
<keyword evidence="3" id="KW-0677">Repeat</keyword>
<dbReference type="GO" id="GO:0051082">
    <property type="term" value="F:unfolded protein binding"/>
    <property type="evidence" value="ECO:0007669"/>
    <property type="project" value="InterPro"/>
</dbReference>
<evidence type="ECO:0000256" key="7">
    <source>
        <dbReference type="ARBA" id="ARBA00023186"/>
    </source>
</evidence>
<evidence type="ECO:0000256" key="2">
    <source>
        <dbReference type="ARBA" id="ARBA00022723"/>
    </source>
</evidence>
<dbReference type="PANTHER" id="PTHR43096">
    <property type="entry name" value="DNAJ HOMOLOG 1, MITOCHONDRIAL-RELATED"/>
    <property type="match status" value="1"/>
</dbReference>
<keyword evidence="2" id="KW-0479">Metal-binding</keyword>
<evidence type="ECO:0000256" key="3">
    <source>
        <dbReference type="ARBA" id="ARBA00022737"/>
    </source>
</evidence>
<evidence type="ECO:0000256" key="6">
    <source>
        <dbReference type="ARBA" id="ARBA00023016"/>
    </source>
</evidence>
<dbReference type="RefSeq" id="WP_067940878.1">
    <property type="nucleotide sequence ID" value="NZ_CAUHMM010000098.1"/>
</dbReference>
<dbReference type="GO" id="GO:0006260">
    <property type="term" value="P:DNA replication"/>
    <property type="evidence" value="ECO:0007669"/>
    <property type="project" value="UniProtKB-KW"/>
</dbReference>
<dbReference type="SMART" id="SM00271">
    <property type="entry name" value="DnaJ"/>
    <property type="match status" value="1"/>
</dbReference>
<dbReference type="Proteomes" id="UP000065220">
    <property type="component" value="Chromosome"/>
</dbReference>
<dbReference type="STRING" id="111015.AXF14_03480"/>
<dbReference type="KEGG" id="ard:AXF14_03480"/>
<evidence type="ECO:0000259" key="9">
    <source>
        <dbReference type="PROSITE" id="PS50076"/>
    </source>
</evidence>
<feature type="region of interest" description="Disordered" evidence="8">
    <location>
        <begin position="137"/>
        <end position="169"/>
    </location>
</feature>
<evidence type="ECO:0000256" key="4">
    <source>
        <dbReference type="ARBA" id="ARBA00022771"/>
    </source>
</evidence>
<keyword evidence="6" id="KW-0346">Stress response</keyword>
<reference evidence="11" key="1">
    <citation type="submission" date="2016-02" db="EMBL/GenBank/DDBJ databases">
        <authorList>
            <person name="Holder M.E."/>
            <person name="Ajami N.J."/>
            <person name="Petrosino J.F."/>
        </authorList>
    </citation>
    <scope>NUCLEOTIDE SEQUENCE [LARGE SCALE GENOMIC DNA]</scope>
    <source>
        <strain evidence="11">CCUG 36733</strain>
    </source>
</reference>
<dbReference type="SUPFAM" id="SSF46565">
    <property type="entry name" value="Chaperone J-domain"/>
    <property type="match status" value="1"/>
</dbReference>
<dbReference type="OrthoDB" id="9779889at2"/>
<feature type="compositionally biased region" description="Gly residues" evidence="8">
    <location>
        <begin position="137"/>
        <end position="153"/>
    </location>
</feature>
<dbReference type="SUPFAM" id="SSF49493">
    <property type="entry name" value="HSP40/DnaJ peptide-binding domain"/>
    <property type="match status" value="2"/>
</dbReference>
<dbReference type="Gene3D" id="1.10.287.110">
    <property type="entry name" value="DnaJ domain"/>
    <property type="match status" value="1"/>
</dbReference>
<dbReference type="Pfam" id="PF00226">
    <property type="entry name" value="DnaJ"/>
    <property type="match status" value="1"/>
</dbReference>
<dbReference type="GO" id="GO:0042026">
    <property type="term" value="P:protein refolding"/>
    <property type="evidence" value="ECO:0007669"/>
    <property type="project" value="TreeGrafter"/>
</dbReference>
<dbReference type="InterPro" id="IPR018253">
    <property type="entry name" value="DnaJ_domain_CS"/>
</dbReference>
<name>A0A0X8JE85_ACTRD</name>
<dbReference type="Pfam" id="PF01556">
    <property type="entry name" value="DnaJ_C"/>
    <property type="match status" value="1"/>
</dbReference>
<dbReference type="GO" id="GO:0008270">
    <property type="term" value="F:zinc ion binding"/>
    <property type="evidence" value="ECO:0007669"/>
    <property type="project" value="UniProtKB-KW"/>
</dbReference>
<feature type="domain" description="J" evidence="9">
    <location>
        <begin position="10"/>
        <end position="75"/>
    </location>
</feature>
<keyword evidence="7" id="KW-0143">Chaperone</keyword>
<dbReference type="PRINTS" id="PR00625">
    <property type="entry name" value="JDOMAIN"/>
</dbReference>
<organism evidence="10 11">
    <name type="scientific">Actinomyces radicidentis</name>
    <dbReference type="NCBI Taxonomy" id="111015"/>
    <lineage>
        <taxon>Bacteria</taxon>
        <taxon>Bacillati</taxon>
        <taxon>Actinomycetota</taxon>
        <taxon>Actinomycetes</taxon>
        <taxon>Actinomycetales</taxon>
        <taxon>Actinomycetaceae</taxon>
        <taxon>Actinomyces</taxon>
    </lineage>
</organism>
<dbReference type="InterPro" id="IPR001623">
    <property type="entry name" value="DnaJ_domain"/>
</dbReference>
<proteinExistence type="predicted"/>
<gene>
    <name evidence="10" type="ORF">AXF14_03480</name>
</gene>
<dbReference type="CDD" id="cd10747">
    <property type="entry name" value="DnaJ_C"/>
    <property type="match status" value="1"/>
</dbReference>
<dbReference type="FunFam" id="2.60.260.20:FF:000005">
    <property type="entry name" value="Chaperone protein dnaJ 1, mitochondrial"/>
    <property type="match status" value="1"/>
</dbReference>
<dbReference type="AlphaFoldDB" id="A0A0X8JE85"/>
<evidence type="ECO:0000256" key="8">
    <source>
        <dbReference type="SAM" id="MobiDB-lite"/>
    </source>
</evidence>
<evidence type="ECO:0000313" key="10">
    <source>
        <dbReference type="EMBL" id="AMD86833.1"/>
    </source>
</evidence>
<evidence type="ECO:0000256" key="5">
    <source>
        <dbReference type="ARBA" id="ARBA00022833"/>
    </source>
</evidence>
<dbReference type="PROSITE" id="PS50076">
    <property type="entry name" value="DNAJ_2"/>
    <property type="match status" value="1"/>
</dbReference>
<dbReference type="GO" id="GO:0005737">
    <property type="term" value="C:cytoplasm"/>
    <property type="evidence" value="ECO:0007669"/>
    <property type="project" value="TreeGrafter"/>
</dbReference>
<keyword evidence="4" id="KW-0863">Zinc-finger</keyword>
<keyword evidence="11" id="KW-1185">Reference proteome</keyword>
<dbReference type="Gene3D" id="2.60.260.20">
    <property type="entry name" value="Urease metallochaperone UreE, N-terminal domain"/>
    <property type="match status" value="2"/>
</dbReference>
<dbReference type="InterPro" id="IPR008971">
    <property type="entry name" value="HSP40/DnaJ_pept-bd"/>
</dbReference>
<dbReference type="PANTHER" id="PTHR43096:SF54">
    <property type="entry name" value="CHAPERONE PROTEIN DNAJ 1"/>
    <property type="match status" value="1"/>
</dbReference>
<protein>
    <submittedName>
        <fullName evidence="10">Molecular chaperone DnaJ</fullName>
    </submittedName>
</protein>
<accession>A0A0X8JE85</accession>
<dbReference type="InterPro" id="IPR002939">
    <property type="entry name" value="DnaJ_C"/>
</dbReference>
<keyword evidence="5" id="KW-0862">Zinc</keyword>